<evidence type="ECO:0000256" key="2">
    <source>
        <dbReference type="ARBA" id="ARBA00022723"/>
    </source>
</evidence>
<sequence length="290" mass="31667">MDMKLCVYRDNDERRLGLVRGDDVIDVAASAAQLGVSVPTDMLDVIANDAQHRAALAQIEEKGVVAGKLGQLRLAPPVTRPEKILCVGLNYRKHAEESKMPIPSSPVYFAKFANSLAGHGDEIAIPEVAREVDYEVELVAVMGRRCRNVSEDEALEAVFGYTIGNDLSARDLQMRTPQWLYGKAIDGFAPLGPYLVTADEVGDPQRLGLRLYLNGELRQNSSTSDMIFTVAQVIADLSRIMTLEPGDLIYTGTPEGVILGRAEKVWLKPGDEMACEIDGLGRLENRLVAG</sequence>
<dbReference type="InterPro" id="IPR036663">
    <property type="entry name" value="Fumarylacetoacetase_C_sf"/>
</dbReference>
<dbReference type="PANTHER" id="PTHR42796">
    <property type="entry name" value="FUMARYLACETOACETATE HYDROLASE DOMAIN-CONTAINING PROTEIN 2A-RELATED"/>
    <property type="match status" value="1"/>
</dbReference>
<protein>
    <submittedName>
        <fullName evidence="4">2-keto-4-pentenoate hydratase/2-oxohepta-3-ene-1,7-dioic acid hydratase (Catechol pathway)</fullName>
    </submittedName>
</protein>
<name>A0A1N7LKZ0_9BACL</name>
<feature type="domain" description="Fumarylacetoacetase-like C-terminal" evidence="3">
    <location>
        <begin position="83"/>
        <end position="288"/>
    </location>
</feature>
<evidence type="ECO:0000313" key="4">
    <source>
        <dbReference type="EMBL" id="SIS74472.1"/>
    </source>
</evidence>
<proteinExistence type="inferred from homology"/>
<dbReference type="Pfam" id="PF01557">
    <property type="entry name" value="FAA_hydrolase"/>
    <property type="match status" value="1"/>
</dbReference>
<dbReference type="GO" id="GO:0046872">
    <property type="term" value="F:metal ion binding"/>
    <property type="evidence" value="ECO:0007669"/>
    <property type="project" value="UniProtKB-KW"/>
</dbReference>
<dbReference type="STRING" id="252246.SAMN05421799_103219"/>
<dbReference type="Proteomes" id="UP000186156">
    <property type="component" value="Unassembled WGS sequence"/>
</dbReference>
<organism evidence="4 5">
    <name type="scientific">Alicyclobacillus vulcanalis</name>
    <dbReference type="NCBI Taxonomy" id="252246"/>
    <lineage>
        <taxon>Bacteria</taxon>
        <taxon>Bacillati</taxon>
        <taxon>Bacillota</taxon>
        <taxon>Bacilli</taxon>
        <taxon>Bacillales</taxon>
        <taxon>Alicyclobacillaceae</taxon>
        <taxon>Alicyclobacillus</taxon>
    </lineage>
</organism>
<keyword evidence="2" id="KW-0479">Metal-binding</keyword>
<comment type="similarity">
    <text evidence="1">Belongs to the FAH family.</text>
</comment>
<dbReference type="SUPFAM" id="SSF56529">
    <property type="entry name" value="FAH"/>
    <property type="match status" value="1"/>
</dbReference>
<dbReference type="GO" id="GO:0019752">
    <property type="term" value="P:carboxylic acid metabolic process"/>
    <property type="evidence" value="ECO:0007669"/>
    <property type="project" value="UniProtKB-ARBA"/>
</dbReference>
<reference evidence="5" key="1">
    <citation type="submission" date="2017-01" db="EMBL/GenBank/DDBJ databases">
        <authorList>
            <person name="Varghese N."/>
            <person name="Submissions S."/>
        </authorList>
    </citation>
    <scope>NUCLEOTIDE SEQUENCE [LARGE SCALE GENOMIC DNA]</scope>
    <source>
        <strain evidence="5">DSM 16176</strain>
    </source>
</reference>
<dbReference type="EMBL" id="FTOO01000003">
    <property type="protein sequence ID" value="SIS74472.1"/>
    <property type="molecule type" value="Genomic_DNA"/>
</dbReference>
<accession>A0A1N7LKZ0</accession>
<dbReference type="InterPro" id="IPR011234">
    <property type="entry name" value="Fumarylacetoacetase-like_C"/>
</dbReference>
<keyword evidence="5" id="KW-1185">Reference proteome</keyword>
<gene>
    <name evidence="4" type="ORF">SAMN05421799_103219</name>
</gene>
<dbReference type="InterPro" id="IPR051121">
    <property type="entry name" value="FAH"/>
</dbReference>
<dbReference type="AlphaFoldDB" id="A0A1N7LKZ0"/>
<dbReference type="GO" id="GO:0016853">
    <property type="term" value="F:isomerase activity"/>
    <property type="evidence" value="ECO:0007669"/>
    <property type="project" value="UniProtKB-ARBA"/>
</dbReference>
<dbReference type="PANTHER" id="PTHR42796:SF4">
    <property type="entry name" value="FUMARYLACETOACETATE HYDROLASE DOMAIN-CONTAINING PROTEIN 2A"/>
    <property type="match status" value="1"/>
</dbReference>
<evidence type="ECO:0000313" key="5">
    <source>
        <dbReference type="Proteomes" id="UP000186156"/>
    </source>
</evidence>
<evidence type="ECO:0000259" key="3">
    <source>
        <dbReference type="Pfam" id="PF01557"/>
    </source>
</evidence>
<evidence type="ECO:0000256" key="1">
    <source>
        <dbReference type="ARBA" id="ARBA00010211"/>
    </source>
</evidence>
<dbReference type="FunFam" id="3.90.850.10:FF:000002">
    <property type="entry name" value="2-hydroxyhepta-2,4-diene-1,7-dioate isomerase"/>
    <property type="match status" value="1"/>
</dbReference>
<dbReference type="Gene3D" id="3.90.850.10">
    <property type="entry name" value="Fumarylacetoacetase-like, C-terminal domain"/>
    <property type="match status" value="1"/>
</dbReference>